<sequence>MPVQFGISLLPFTSSSDLQGQFIPWHRHYVTLYTNAPRDECAYDGPVIYWHWATDIDSGLPMNEWSVFDPAAGFGGDGVPGTYTLPPDPDNVGATASPSPEMLPPNLVYKGCVQDGPFANLTLHLGPGRLVTTRCLVRWFHSLWRRQLDGTAVGKVLASTSFEEFRVAIDQGKSELHGGGHPIIGGEIDRMWWLWQQADPERRLYEVSGPSSTNPNVADQTTLDNELRYPGSGDSRKIRDIIDTSLEPSCFTYDPL</sequence>
<comment type="caution">
    <text evidence="5">The sequence shown here is derived from an EMBL/GenBank/DDBJ whole genome shotgun (WGS) entry which is preliminary data.</text>
</comment>
<dbReference type="PANTHER" id="PTHR11474:SF126">
    <property type="entry name" value="TYROSINASE-LIKE PROTEIN TYR-1-RELATED"/>
    <property type="match status" value="1"/>
</dbReference>
<dbReference type="InterPro" id="IPR002227">
    <property type="entry name" value="Tyrosinase_Cu-bd"/>
</dbReference>
<dbReference type="GO" id="GO:0046872">
    <property type="term" value="F:metal ion binding"/>
    <property type="evidence" value="ECO:0007669"/>
    <property type="project" value="UniProtKB-KW"/>
</dbReference>
<dbReference type="GO" id="GO:0016491">
    <property type="term" value="F:oxidoreductase activity"/>
    <property type="evidence" value="ECO:0007669"/>
    <property type="project" value="InterPro"/>
</dbReference>
<dbReference type="InterPro" id="IPR050316">
    <property type="entry name" value="Tyrosinase/Hemocyanin"/>
</dbReference>
<keyword evidence="2" id="KW-0186">Copper</keyword>
<dbReference type="Proteomes" id="UP000298030">
    <property type="component" value="Unassembled WGS sequence"/>
</dbReference>
<dbReference type="Pfam" id="PF00264">
    <property type="entry name" value="Tyrosinase"/>
    <property type="match status" value="1"/>
</dbReference>
<dbReference type="InterPro" id="IPR008922">
    <property type="entry name" value="Di-copper_centre_dom_sf"/>
</dbReference>
<name>A0A4Y7SYI8_COPMI</name>
<feature type="domain" description="Tyrosinase copper-binding" evidence="4">
    <location>
        <begin position="20"/>
        <end position="187"/>
    </location>
</feature>
<evidence type="ECO:0000256" key="1">
    <source>
        <dbReference type="ARBA" id="ARBA00022723"/>
    </source>
</evidence>
<organism evidence="5 6">
    <name type="scientific">Coprinellus micaceus</name>
    <name type="common">Glistening ink-cap mushroom</name>
    <name type="synonym">Coprinus micaceus</name>
    <dbReference type="NCBI Taxonomy" id="71717"/>
    <lineage>
        <taxon>Eukaryota</taxon>
        <taxon>Fungi</taxon>
        <taxon>Dikarya</taxon>
        <taxon>Basidiomycota</taxon>
        <taxon>Agaricomycotina</taxon>
        <taxon>Agaricomycetes</taxon>
        <taxon>Agaricomycetidae</taxon>
        <taxon>Agaricales</taxon>
        <taxon>Agaricineae</taxon>
        <taxon>Psathyrellaceae</taxon>
        <taxon>Coprinellus</taxon>
    </lineage>
</organism>
<evidence type="ECO:0000313" key="6">
    <source>
        <dbReference type="Proteomes" id="UP000298030"/>
    </source>
</evidence>
<proteinExistence type="predicted"/>
<feature type="region of interest" description="Disordered" evidence="3">
    <location>
        <begin position="206"/>
        <end position="225"/>
    </location>
</feature>
<evidence type="ECO:0000313" key="5">
    <source>
        <dbReference type="EMBL" id="TEB26694.1"/>
    </source>
</evidence>
<keyword evidence="6" id="KW-1185">Reference proteome</keyword>
<dbReference type="EMBL" id="QPFP01000046">
    <property type="protein sequence ID" value="TEB26694.1"/>
    <property type="molecule type" value="Genomic_DNA"/>
</dbReference>
<evidence type="ECO:0000256" key="3">
    <source>
        <dbReference type="SAM" id="MobiDB-lite"/>
    </source>
</evidence>
<dbReference type="Gene3D" id="1.10.1280.10">
    <property type="entry name" value="Di-copper center containing domain from catechol oxidase"/>
    <property type="match status" value="1"/>
</dbReference>
<evidence type="ECO:0000256" key="2">
    <source>
        <dbReference type="ARBA" id="ARBA00023008"/>
    </source>
</evidence>
<reference evidence="5 6" key="1">
    <citation type="journal article" date="2019" name="Nat. Ecol. Evol.">
        <title>Megaphylogeny resolves global patterns of mushroom evolution.</title>
        <authorList>
            <person name="Varga T."/>
            <person name="Krizsan K."/>
            <person name="Foldi C."/>
            <person name="Dima B."/>
            <person name="Sanchez-Garcia M."/>
            <person name="Sanchez-Ramirez S."/>
            <person name="Szollosi G.J."/>
            <person name="Szarkandi J.G."/>
            <person name="Papp V."/>
            <person name="Albert L."/>
            <person name="Andreopoulos W."/>
            <person name="Angelini C."/>
            <person name="Antonin V."/>
            <person name="Barry K.W."/>
            <person name="Bougher N.L."/>
            <person name="Buchanan P."/>
            <person name="Buyck B."/>
            <person name="Bense V."/>
            <person name="Catcheside P."/>
            <person name="Chovatia M."/>
            <person name="Cooper J."/>
            <person name="Damon W."/>
            <person name="Desjardin D."/>
            <person name="Finy P."/>
            <person name="Geml J."/>
            <person name="Haridas S."/>
            <person name="Hughes K."/>
            <person name="Justo A."/>
            <person name="Karasinski D."/>
            <person name="Kautmanova I."/>
            <person name="Kiss B."/>
            <person name="Kocsube S."/>
            <person name="Kotiranta H."/>
            <person name="LaButti K.M."/>
            <person name="Lechner B.E."/>
            <person name="Liimatainen K."/>
            <person name="Lipzen A."/>
            <person name="Lukacs Z."/>
            <person name="Mihaltcheva S."/>
            <person name="Morgado L.N."/>
            <person name="Niskanen T."/>
            <person name="Noordeloos M.E."/>
            <person name="Ohm R.A."/>
            <person name="Ortiz-Santana B."/>
            <person name="Ovrebo C."/>
            <person name="Racz N."/>
            <person name="Riley R."/>
            <person name="Savchenko A."/>
            <person name="Shiryaev A."/>
            <person name="Soop K."/>
            <person name="Spirin V."/>
            <person name="Szebenyi C."/>
            <person name="Tomsovsky M."/>
            <person name="Tulloss R.E."/>
            <person name="Uehling J."/>
            <person name="Grigoriev I.V."/>
            <person name="Vagvolgyi C."/>
            <person name="Papp T."/>
            <person name="Martin F.M."/>
            <person name="Miettinen O."/>
            <person name="Hibbett D.S."/>
            <person name="Nagy L.G."/>
        </authorList>
    </citation>
    <scope>NUCLEOTIDE SEQUENCE [LARGE SCALE GENOMIC DNA]</scope>
    <source>
        <strain evidence="5 6">FP101781</strain>
    </source>
</reference>
<dbReference type="SUPFAM" id="SSF48056">
    <property type="entry name" value="Di-copper centre-containing domain"/>
    <property type="match status" value="1"/>
</dbReference>
<protein>
    <submittedName>
        <fullName evidence="5">Di-copper centre-containing protein</fullName>
    </submittedName>
</protein>
<accession>A0A4Y7SYI8</accession>
<evidence type="ECO:0000259" key="4">
    <source>
        <dbReference type="Pfam" id="PF00264"/>
    </source>
</evidence>
<keyword evidence="1" id="KW-0479">Metal-binding</keyword>
<feature type="compositionally biased region" description="Polar residues" evidence="3">
    <location>
        <begin position="209"/>
        <end position="224"/>
    </location>
</feature>
<dbReference type="OrthoDB" id="6132182at2759"/>
<gene>
    <name evidence="5" type="ORF">FA13DRAFT_1888002</name>
</gene>
<dbReference type="PANTHER" id="PTHR11474">
    <property type="entry name" value="TYROSINASE FAMILY MEMBER"/>
    <property type="match status" value="1"/>
</dbReference>
<dbReference type="AlphaFoldDB" id="A0A4Y7SYI8"/>